<name>A0ACB8G009_9SAUR</name>
<dbReference type="Proteomes" id="UP000827872">
    <property type="component" value="Linkage Group LG02"/>
</dbReference>
<proteinExistence type="predicted"/>
<dbReference type="EMBL" id="CM037615">
    <property type="protein sequence ID" value="KAH8012857.1"/>
    <property type="molecule type" value="Genomic_DNA"/>
</dbReference>
<evidence type="ECO:0000313" key="1">
    <source>
        <dbReference type="EMBL" id="KAH8012857.1"/>
    </source>
</evidence>
<accession>A0ACB8G009</accession>
<protein>
    <submittedName>
        <fullName evidence="1">Uncharacterized protein</fullName>
    </submittedName>
</protein>
<keyword evidence="2" id="KW-1185">Reference proteome</keyword>
<sequence>MLQLRRALLALGAAGLGCCCRRLVLRRLPAASPGRRALCNRSEGAGPNGSEPPKEDAAAAAAAAAAGAENWKERSQVGQGSQLMFLFFLPRYFPLTTTLAGVSATALRGRSCSERVASPRSVRSIHDSSYLITSTAMG</sequence>
<organism evidence="1 2">
    <name type="scientific">Sphaerodactylus townsendi</name>
    <dbReference type="NCBI Taxonomy" id="933632"/>
    <lineage>
        <taxon>Eukaryota</taxon>
        <taxon>Metazoa</taxon>
        <taxon>Chordata</taxon>
        <taxon>Craniata</taxon>
        <taxon>Vertebrata</taxon>
        <taxon>Euteleostomi</taxon>
        <taxon>Lepidosauria</taxon>
        <taxon>Squamata</taxon>
        <taxon>Bifurcata</taxon>
        <taxon>Gekkota</taxon>
        <taxon>Sphaerodactylidae</taxon>
        <taxon>Sphaerodactylus</taxon>
    </lineage>
</organism>
<comment type="caution">
    <text evidence="1">The sequence shown here is derived from an EMBL/GenBank/DDBJ whole genome shotgun (WGS) entry which is preliminary data.</text>
</comment>
<reference evidence="1" key="1">
    <citation type="submission" date="2021-08" db="EMBL/GenBank/DDBJ databases">
        <title>The first chromosome-level gecko genome reveals the dynamic sex chromosomes of Neotropical dwarf geckos (Sphaerodactylidae: Sphaerodactylus).</title>
        <authorList>
            <person name="Pinto B.J."/>
            <person name="Keating S.E."/>
            <person name="Gamble T."/>
        </authorList>
    </citation>
    <scope>NUCLEOTIDE SEQUENCE</scope>
    <source>
        <strain evidence="1">TG3544</strain>
    </source>
</reference>
<gene>
    <name evidence="1" type="ORF">K3G42_004416</name>
</gene>
<evidence type="ECO:0000313" key="2">
    <source>
        <dbReference type="Proteomes" id="UP000827872"/>
    </source>
</evidence>